<name>A0AAV7VQ44_PLEWA</name>
<evidence type="ECO:0000313" key="3">
    <source>
        <dbReference type="Proteomes" id="UP001066276"/>
    </source>
</evidence>
<dbReference type="Proteomes" id="UP001066276">
    <property type="component" value="Chromosome 2_1"/>
</dbReference>
<dbReference type="EMBL" id="JANPWB010000003">
    <property type="protein sequence ID" value="KAJ1202403.1"/>
    <property type="molecule type" value="Genomic_DNA"/>
</dbReference>
<reference evidence="2" key="1">
    <citation type="journal article" date="2022" name="bioRxiv">
        <title>Sequencing and chromosome-scale assembly of the giantPleurodeles waltlgenome.</title>
        <authorList>
            <person name="Brown T."/>
            <person name="Elewa A."/>
            <person name="Iarovenko S."/>
            <person name="Subramanian E."/>
            <person name="Araus A.J."/>
            <person name="Petzold A."/>
            <person name="Susuki M."/>
            <person name="Suzuki K.-i.T."/>
            <person name="Hayashi T."/>
            <person name="Toyoda A."/>
            <person name="Oliveira C."/>
            <person name="Osipova E."/>
            <person name="Leigh N.D."/>
            <person name="Simon A."/>
            <person name="Yun M.H."/>
        </authorList>
    </citation>
    <scope>NUCLEOTIDE SEQUENCE</scope>
    <source>
        <strain evidence="2">20211129_DDA</strain>
        <tissue evidence="2">Liver</tissue>
    </source>
</reference>
<comment type="caution">
    <text evidence="2">The sequence shown here is derived from an EMBL/GenBank/DDBJ whole genome shotgun (WGS) entry which is preliminary data.</text>
</comment>
<protein>
    <submittedName>
        <fullName evidence="2">Uncharacterized protein</fullName>
    </submittedName>
</protein>
<accession>A0AAV7VQ44</accession>
<gene>
    <name evidence="2" type="ORF">NDU88_006203</name>
</gene>
<sequence length="150" mass="16490">MAGQGRGWESWFPSPQGGAPRWMRSWEEVPRGHCRRIHAVPEEAGVVELRIRKNEAEPSGVLNPEQDEGEEKSFSPGGEDVPKKESGLNGPASELNTGRRRRGGEAPINTEAETAEDVREKRRSGQTGHVLRRTWPSQVRATAVTGDGEA</sequence>
<keyword evidence="3" id="KW-1185">Reference proteome</keyword>
<feature type="region of interest" description="Disordered" evidence="1">
    <location>
        <begin position="37"/>
        <end position="150"/>
    </location>
</feature>
<evidence type="ECO:0000256" key="1">
    <source>
        <dbReference type="SAM" id="MobiDB-lite"/>
    </source>
</evidence>
<organism evidence="2 3">
    <name type="scientific">Pleurodeles waltl</name>
    <name type="common">Iberian ribbed newt</name>
    <dbReference type="NCBI Taxonomy" id="8319"/>
    <lineage>
        <taxon>Eukaryota</taxon>
        <taxon>Metazoa</taxon>
        <taxon>Chordata</taxon>
        <taxon>Craniata</taxon>
        <taxon>Vertebrata</taxon>
        <taxon>Euteleostomi</taxon>
        <taxon>Amphibia</taxon>
        <taxon>Batrachia</taxon>
        <taxon>Caudata</taxon>
        <taxon>Salamandroidea</taxon>
        <taxon>Salamandridae</taxon>
        <taxon>Pleurodelinae</taxon>
        <taxon>Pleurodeles</taxon>
    </lineage>
</organism>
<proteinExistence type="predicted"/>
<dbReference type="AlphaFoldDB" id="A0AAV7VQ44"/>
<evidence type="ECO:0000313" key="2">
    <source>
        <dbReference type="EMBL" id="KAJ1202403.1"/>
    </source>
</evidence>
<feature type="region of interest" description="Disordered" evidence="1">
    <location>
        <begin position="1"/>
        <end position="24"/>
    </location>
</feature>